<gene>
    <name evidence="2" type="ORF">PFISCL1PPCAC_7866</name>
</gene>
<feature type="non-terminal residue" evidence="2">
    <location>
        <position position="1"/>
    </location>
</feature>
<evidence type="ECO:0000256" key="1">
    <source>
        <dbReference type="SAM" id="SignalP"/>
    </source>
</evidence>
<keyword evidence="1" id="KW-0732">Signal</keyword>
<dbReference type="EMBL" id="BTSY01000002">
    <property type="protein sequence ID" value="GMT16569.1"/>
    <property type="molecule type" value="Genomic_DNA"/>
</dbReference>
<accession>A0AAV5VFA6</accession>
<dbReference type="Proteomes" id="UP001432322">
    <property type="component" value="Unassembled WGS sequence"/>
</dbReference>
<evidence type="ECO:0000313" key="3">
    <source>
        <dbReference type="Proteomes" id="UP001432322"/>
    </source>
</evidence>
<dbReference type="AlphaFoldDB" id="A0AAV5VFA6"/>
<proteinExistence type="predicted"/>
<organism evidence="2 3">
    <name type="scientific">Pristionchus fissidentatus</name>
    <dbReference type="NCBI Taxonomy" id="1538716"/>
    <lineage>
        <taxon>Eukaryota</taxon>
        <taxon>Metazoa</taxon>
        <taxon>Ecdysozoa</taxon>
        <taxon>Nematoda</taxon>
        <taxon>Chromadorea</taxon>
        <taxon>Rhabditida</taxon>
        <taxon>Rhabditina</taxon>
        <taxon>Diplogasteromorpha</taxon>
        <taxon>Diplogasteroidea</taxon>
        <taxon>Neodiplogasteridae</taxon>
        <taxon>Pristionchus</taxon>
    </lineage>
</organism>
<sequence length="145" mass="16018">YLTFVVLLALPVIQSATIGKSVKVPDSDPTLQGLINKSVLQQTNNELHDSFWWVPVPGAPLKATKISVPNGGKLYTTYDFTLTSGKSTCNRNAVPFAQISRCSVDPKFSDRQTCKVTLAWMERDYNSIEMETYCTRNAANVASKP</sequence>
<evidence type="ECO:0000313" key="2">
    <source>
        <dbReference type="EMBL" id="GMT16569.1"/>
    </source>
</evidence>
<protein>
    <recommendedName>
        <fullName evidence="4">Secreted protein</fullName>
    </recommendedName>
</protein>
<dbReference type="Gene3D" id="3.10.450.10">
    <property type="match status" value="1"/>
</dbReference>
<evidence type="ECO:0008006" key="4">
    <source>
        <dbReference type="Google" id="ProtNLM"/>
    </source>
</evidence>
<reference evidence="2" key="1">
    <citation type="submission" date="2023-10" db="EMBL/GenBank/DDBJ databases">
        <title>Genome assembly of Pristionchus species.</title>
        <authorList>
            <person name="Yoshida K."/>
            <person name="Sommer R.J."/>
        </authorList>
    </citation>
    <scope>NUCLEOTIDE SEQUENCE</scope>
    <source>
        <strain evidence="2">RS5133</strain>
    </source>
</reference>
<comment type="caution">
    <text evidence="2">The sequence shown here is derived from an EMBL/GenBank/DDBJ whole genome shotgun (WGS) entry which is preliminary data.</text>
</comment>
<keyword evidence="3" id="KW-1185">Reference proteome</keyword>
<name>A0AAV5VFA6_9BILA</name>
<feature type="signal peptide" evidence="1">
    <location>
        <begin position="1"/>
        <end position="15"/>
    </location>
</feature>
<feature type="chain" id="PRO_5043809072" description="Secreted protein" evidence="1">
    <location>
        <begin position="16"/>
        <end position="145"/>
    </location>
</feature>